<proteinExistence type="predicted"/>
<accession>A0A2H4PZF0</accession>
<dbReference type="AlphaFoldDB" id="A0A1H6V513"/>
<sequence length="80" mass="9329">MNRRDFAALYLGLFLSVCRCVQMDKIARVNDLLGIIVENRPENTEVIVSKSDRIKDKIAIQKKSNQRRQLVGLVREWRSL</sequence>
<keyword evidence="2" id="KW-1185">Reference proteome</keyword>
<evidence type="ECO:0000313" key="2">
    <source>
        <dbReference type="Proteomes" id="UP000198888"/>
    </source>
</evidence>
<protein>
    <submittedName>
        <fullName evidence="1">Uncharacterized protein</fullName>
    </submittedName>
</protein>
<reference evidence="1 2" key="1">
    <citation type="submission" date="2016-10" db="EMBL/GenBank/DDBJ databases">
        <authorList>
            <person name="de Groot N.N."/>
        </authorList>
    </citation>
    <scope>NUCLEOTIDE SEQUENCE [LARGE SCALE GENOMIC DNA]</scope>
    <source>
        <strain evidence="1 2">DSM 22187</strain>
    </source>
</reference>
<accession>A0A1H6V513</accession>
<dbReference type="Proteomes" id="UP000198888">
    <property type="component" value="Unassembled WGS sequence"/>
</dbReference>
<dbReference type="EMBL" id="FNYR01000015">
    <property type="protein sequence ID" value="SEI99621.1"/>
    <property type="molecule type" value="Genomic_DNA"/>
</dbReference>
<gene>
    <name evidence="1" type="ORF">SAMN05444271_11544</name>
</gene>
<name>A0A1H6V513_9EURY</name>
<dbReference type="KEGG" id="hae:halTADL_0701"/>
<evidence type="ECO:0000313" key="1">
    <source>
        <dbReference type="EMBL" id="SEI99621.1"/>
    </source>
</evidence>
<organism evidence="1 2">
    <name type="scientific">Halohasta litchfieldiae</name>
    <dbReference type="NCBI Taxonomy" id="1073996"/>
    <lineage>
        <taxon>Archaea</taxon>
        <taxon>Methanobacteriati</taxon>
        <taxon>Methanobacteriota</taxon>
        <taxon>Stenosarchaea group</taxon>
        <taxon>Halobacteria</taxon>
        <taxon>Halobacteriales</taxon>
        <taxon>Haloferacaceae</taxon>
        <taxon>Halohasta</taxon>
    </lineage>
</organism>